<accession>W5TC48</accession>
<evidence type="ECO:0000313" key="2">
    <source>
        <dbReference type="EMBL" id="AHH14806.1"/>
    </source>
</evidence>
<keyword evidence="1" id="KW-1133">Transmembrane helix</keyword>
<evidence type="ECO:0000256" key="1">
    <source>
        <dbReference type="SAM" id="Phobius"/>
    </source>
</evidence>
<dbReference type="HOGENOM" id="CLU_207683_0_0_12"/>
<organism evidence="2">
    <name type="scientific">Borrelia hermsii MTW</name>
    <dbReference type="NCBI Taxonomy" id="1313291"/>
    <lineage>
        <taxon>Bacteria</taxon>
        <taxon>Pseudomonadati</taxon>
        <taxon>Spirochaetota</taxon>
        <taxon>Spirochaetia</taxon>
        <taxon>Spirochaetales</taxon>
        <taxon>Borreliaceae</taxon>
        <taxon>Borrelia</taxon>
    </lineage>
</organism>
<feature type="transmembrane region" description="Helical" evidence="1">
    <location>
        <begin position="32"/>
        <end position="54"/>
    </location>
</feature>
<protein>
    <submittedName>
        <fullName evidence="2">BDR-repeat family protein</fullName>
    </submittedName>
</protein>
<dbReference type="EMBL" id="CP005704">
    <property type="protein sequence ID" value="AHH14806.1"/>
    <property type="molecule type" value="Genomic_DNA"/>
</dbReference>
<reference evidence="2" key="1">
    <citation type="submission" date="2013-04" db="EMBL/GenBank/DDBJ databases">
        <title>Comparative Genomics of Relapsing Fever Spirochetes.</title>
        <authorList>
            <person name="Schwan T.G."/>
            <person name="Raffel S.J."/>
            <person name="Porcella S.F."/>
            <person name="Martens C.A."/>
            <person name="Bruno D.P."/>
            <person name="Ricklefs S.M."/>
            <person name="Barbian K.B."/>
        </authorList>
    </citation>
    <scope>NUCLEOTIDE SEQUENCE</scope>
    <source>
        <strain evidence="2">MTW</strain>
        <plasmid evidence="2">unnamed</plasmid>
    </source>
</reference>
<gene>
    <name evidence="2" type="ORF">BHW_0130200</name>
</gene>
<proteinExistence type="predicted"/>
<sequence length="55" mass="6247">MKRDSAILRRELKSNHAILLENLKMGNRGLNLILLIGIPIIISIIMSVISEFFIN</sequence>
<keyword evidence="2" id="KW-0614">Plasmid</keyword>
<geneLocation type="plasmid" evidence="2">
    <name>unnamed</name>
</geneLocation>
<dbReference type="RefSeq" id="WP_157255302.1">
    <property type="nucleotide sequence ID" value="NZ_CP005704.1"/>
</dbReference>
<keyword evidence="1" id="KW-0812">Transmembrane</keyword>
<dbReference type="AlphaFoldDB" id="W5TC48"/>
<keyword evidence="1" id="KW-0472">Membrane</keyword>
<name>W5TC48_BORHE</name>